<dbReference type="GO" id="GO:0051920">
    <property type="term" value="F:peroxiredoxin activity"/>
    <property type="evidence" value="ECO:0007669"/>
    <property type="project" value="InterPro"/>
</dbReference>
<dbReference type="AlphaFoldDB" id="A0AAN9USR0"/>
<evidence type="ECO:0000256" key="1">
    <source>
        <dbReference type="SAM" id="MobiDB-lite"/>
    </source>
</evidence>
<dbReference type="PANTHER" id="PTHR35446:SF2">
    <property type="entry name" value="CARBOXYMUCONOLACTONE DECARBOXYLASE-LIKE DOMAIN-CONTAINING PROTEIN"/>
    <property type="match status" value="1"/>
</dbReference>
<dbReference type="PANTHER" id="PTHR35446">
    <property type="entry name" value="SI:CH211-175M2.5"/>
    <property type="match status" value="1"/>
</dbReference>
<comment type="caution">
    <text evidence="3">The sequence shown here is derived from an EMBL/GenBank/DDBJ whole genome shotgun (WGS) entry which is preliminary data.</text>
</comment>
<dbReference type="NCBIfam" id="TIGR00778">
    <property type="entry name" value="ahpD_dom"/>
    <property type="match status" value="1"/>
</dbReference>
<reference evidence="3 4" key="1">
    <citation type="submission" date="2024-02" db="EMBL/GenBank/DDBJ databases">
        <title>De novo assembly and annotation of 12 fungi associated with fruit tree decline syndrome in Ontario, Canada.</title>
        <authorList>
            <person name="Sulman M."/>
            <person name="Ellouze W."/>
            <person name="Ilyukhin E."/>
        </authorList>
    </citation>
    <scope>NUCLEOTIDE SEQUENCE [LARGE SCALE GENOMIC DNA]</scope>
    <source>
        <strain evidence="3 4">M11/M66-122</strain>
    </source>
</reference>
<keyword evidence="4" id="KW-1185">Reference proteome</keyword>
<gene>
    <name evidence="3" type="ORF">SLS62_003550</name>
</gene>
<accession>A0AAN9USR0</accession>
<proteinExistence type="predicted"/>
<name>A0AAN9USR0_9PEZI</name>
<dbReference type="Proteomes" id="UP001320420">
    <property type="component" value="Unassembled WGS sequence"/>
</dbReference>
<feature type="compositionally biased region" description="Polar residues" evidence="1">
    <location>
        <begin position="1"/>
        <end position="10"/>
    </location>
</feature>
<evidence type="ECO:0000313" key="4">
    <source>
        <dbReference type="Proteomes" id="UP001320420"/>
    </source>
</evidence>
<feature type="domain" description="Carboxymuconolactone decarboxylase-like" evidence="2">
    <location>
        <begin position="58"/>
        <end position="110"/>
    </location>
</feature>
<protein>
    <recommendedName>
        <fullName evidence="2">Carboxymuconolactone decarboxylase-like domain-containing protein</fullName>
    </recommendedName>
</protein>
<dbReference type="EMBL" id="JAKJXP020000020">
    <property type="protein sequence ID" value="KAK7754530.1"/>
    <property type="molecule type" value="Genomic_DNA"/>
</dbReference>
<dbReference type="InterPro" id="IPR004675">
    <property type="entry name" value="AhpD_core"/>
</dbReference>
<sequence length="204" mass="22565">MMDSATSVASTARHASPTATRAFSRLRVPDTATLPEDAQQIIKRHHGDNWTKALALNPDTLRRFITHYEDLFSNSTTRLEPVDREILAVVVSATNGCGFCRSHHTLGLAAALGGDESATLNAKKIALDWHTAPSLGDREKALASFAERLAIRPRDILKKDVEELRAQGLTDEEILEVVEVVGWFSHSNRLVIALGIEIDDRYLR</sequence>
<evidence type="ECO:0000259" key="2">
    <source>
        <dbReference type="Pfam" id="PF02627"/>
    </source>
</evidence>
<dbReference type="SUPFAM" id="SSF69118">
    <property type="entry name" value="AhpD-like"/>
    <property type="match status" value="1"/>
</dbReference>
<evidence type="ECO:0000313" key="3">
    <source>
        <dbReference type="EMBL" id="KAK7754530.1"/>
    </source>
</evidence>
<dbReference type="NCBIfam" id="TIGR01926">
    <property type="entry name" value="peroxid_rel"/>
    <property type="match status" value="1"/>
</dbReference>
<dbReference type="InterPro" id="IPR010195">
    <property type="entry name" value="Uncharacterised_peroxidase-rel"/>
</dbReference>
<dbReference type="InterPro" id="IPR029032">
    <property type="entry name" value="AhpD-like"/>
</dbReference>
<dbReference type="InterPro" id="IPR003779">
    <property type="entry name" value="CMD-like"/>
</dbReference>
<feature type="region of interest" description="Disordered" evidence="1">
    <location>
        <begin position="1"/>
        <end position="21"/>
    </location>
</feature>
<organism evidence="3 4">
    <name type="scientific">Diatrype stigma</name>
    <dbReference type="NCBI Taxonomy" id="117547"/>
    <lineage>
        <taxon>Eukaryota</taxon>
        <taxon>Fungi</taxon>
        <taxon>Dikarya</taxon>
        <taxon>Ascomycota</taxon>
        <taxon>Pezizomycotina</taxon>
        <taxon>Sordariomycetes</taxon>
        <taxon>Xylariomycetidae</taxon>
        <taxon>Xylariales</taxon>
        <taxon>Diatrypaceae</taxon>
        <taxon>Diatrype</taxon>
    </lineage>
</organism>
<dbReference type="Gene3D" id="1.20.1290.10">
    <property type="entry name" value="AhpD-like"/>
    <property type="match status" value="1"/>
</dbReference>
<dbReference type="Pfam" id="PF02627">
    <property type="entry name" value="CMD"/>
    <property type="match status" value="1"/>
</dbReference>